<feature type="region of interest" description="Disordered" evidence="2">
    <location>
        <begin position="193"/>
        <end position="240"/>
    </location>
</feature>
<keyword evidence="4" id="KW-1185">Reference proteome</keyword>
<evidence type="ECO:0000313" key="3">
    <source>
        <dbReference type="EMBL" id="CUG04731.1"/>
    </source>
</evidence>
<sequence>MHFLSDDGSLSISADSCWEKLLSHSRQTKSSSAGGGGGAGVDTVWSCVPTLTKWLQRGEVVSEDDARNEVERCFSELSQRSLVAPLERMFQAAERVQQGATDASSSLRHQMLSSIFSSPETLATIALVDASAVVANGGRSLSHVGGVSFLPAHILHTMVDAYTAPGGSSTHYRQSGGGGHSAFADDDGDVRSPLASFQAASSPRRTLRTPPPSASSPRSGGASQHHMIEGRRSAPAPRPIPSDRVIGFEVTSLSQRVVNTLASLVSHWVLVGSIEECIASLRSLSRSVAALRAADAPVAAHSETTVSIVVVGGDGSDAIDEGNRSALRTLSLPISSAHPTIVSVASLGSSTASRAPPSPSLRRSQSSLHYALSSGNIGDGGQESLLAALRTAAWHTKPLCLDPPKRRELLDRASLPTPTPLTLQLVHSLLLFNGSTAASSSLASDVVIESAAVVTSEIHRYILCSGLELLSRNALLSGRYNTVHEVEVLVRKAAHSAFQDLCGPLCPRQSVVDALDDALGQVSKATFFDLETETYHIASHSAAAAVRGMANQLSDDDVLKLISPLDWTSNFESCLTNYLDKPLMPTSPSPAVASLRSSSGGAAGGVEENILMRSWSMGAKRSAMMDVLCKWYLPNAKHLFAADAERAQLRYRHVDGALRAAHQKQSDLESRLAAETERVKATTAQLGRVHAAADTLQEIQNTLQRTLVELQATTNAQLRLLKAQDVEDKFLEQNKTSKRLDRDEEFNNNRSGSASSDDSTSSSGSGDDGIKSRQQPTPTERLHKTIQTLLSGIGGCLRLLGAPTHGLLIDAARGITIQRPVLQAITSGPQSARSTPNVSMVYNMNSSIVGGVNKSNGVVRSPERRRGAGGATTGGAGFRGDIQAARQKTKDERHDVALNSSKQPTAFQAPPQQAYLGVVLPPSPISPSLVPLPAPTRGGGGAFADDGLDRQEERVHASMTAVMELQQRAVVLKEQLSAAQAQNRVLDGKLRDALMESSSLRDDLHDVEASYEAVKKELQLSNTHLTSERSSHETTSSTLQDRNQEVRHMQGLLDAEAIRVQHLDSEIASLRAQLADGSVTEERTRITLTETERRYEVLRVECNMHASTAQQLQHQIAQLEKTLLHERTEKRETIHRYEQRVQELLAKLDETVTRYEKILTSTATEAATRIDDLTRELSATQEAHRSVDQARLSTGTELESYRRELGELSARHDETTEERDDLRRRLAQLEDNYRALDIRCRVLAEENVNKDAKLASMREELHQSKQARAALIHSMDSLNMFIEEQRVLGGDDYRERPVSRGIRDENVEGTHSLLDMNYTSTTTTQQGYTNHLLPRQQAHLPEAMSIIRNVAAESIARDDTSPTSYGGGALGPSTTPVSYYVPLRELPHNLSTASGRAPISLSQLMHECPSDSDGAGGGATASSLRRASPPPTAFTPLYIPPAPHSRSSGARPLGPHLQALAAIDTLLDTKSR</sequence>
<feature type="coiled-coil region" evidence="1">
    <location>
        <begin position="948"/>
        <end position="982"/>
    </location>
</feature>
<dbReference type="EMBL" id="CYKH01000526">
    <property type="protein sequence ID" value="CUG04731.1"/>
    <property type="molecule type" value="Genomic_DNA"/>
</dbReference>
<feature type="region of interest" description="Disordered" evidence="2">
    <location>
        <begin position="735"/>
        <end position="781"/>
    </location>
</feature>
<feature type="region of interest" description="Disordered" evidence="2">
    <location>
        <begin position="1406"/>
        <end position="1453"/>
    </location>
</feature>
<protein>
    <submittedName>
        <fullName evidence="3">Uncharacterized protein</fullName>
    </submittedName>
</protein>
<feature type="compositionally biased region" description="Low complexity" evidence="2">
    <location>
        <begin position="751"/>
        <end position="765"/>
    </location>
</feature>
<dbReference type="Proteomes" id="UP000051952">
    <property type="component" value="Unassembled WGS sequence"/>
</dbReference>
<feature type="coiled-coil region" evidence="1">
    <location>
        <begin position="1102"/>
        <end position="1246"/>
    </location>
</feature>
<dbReference type="VEuPathDB" id="TriTrypDB:BSAL_04670"/>
<evidence type="ECO:0000313" key="4">
    <source>
        <dbReference type="Proteomes" id="UP000051952"/>
    </source>
</evidence>
<dbReference type="PANTHER" id="PTHR23159:SF31">
    <property type="entry name" value="CENTROSOME-ASSOCIATED PROTEIN CEP250 ISOFORM X1"/>
    <property type="match status" value="1"/>
</dbReference>
<feature type="region of interest" description="Disordered" evidence="2">
    <location>
        <begin position="168"/>
        <end position="187"/>
    </location>
</feature>
<feature type="region of interest" description="Disordered" evidence="2">
    <location>
        <begin position="853"/>
        <end position="881"/>
    </location>
</feature>
<proteinExistence type="predicted"/>
<feature type="region of interest" description="Disordered" evidence="2">
    <location>
        <begin position="1022"/>
        <end position="1042"/>
    </location>
</feature>
<feature type="compositionally biased region" description="Gly residues" evidence="2">
    <location>
        <begin position="868"/>
        <end position="878"/>
    </location>
</feature>
<keyword evidence="1" id="KW-0175">Coiled coil</keyword>
<feature type="compositionally biased region" description="Basic and acidic residues" evidence="2">
    <location>
        <begin position="738"/>
        <end position="747"/>
    </location>
</feature>
<feature type="compositionally biased region" description="Pro residues" evidence="2">
    <location>
        <begin position="1428"/>
        <end position="1443"/>
    </location>
</feature>
<evidence type="ECO:0000256" key="1">
    <source>
        <dbReference type="SAM" id="Coils"/>
    </source>
</evidence>
<reference evidence="4" key="1">
    <citation type="submission" date="2015-09" db="EMBL/GenBank/DDBJ databases">
        <authorList>
            <consortium name="Pathogen Informatics"/>
        </authorList>
    </citation>
    <scope>NUCLEOTIDE SEQUENCE [LARGE SCALE GENOMIC DNA]</scope>
    <source>
        <strain evidence="4">Lake Konstanz</strain>
    </source>
</reference>
<evidence type="ECO:0000256" key="2">
    <source>
        <dbReference type="SAM" id="MobiDB-lite"/>
    </source>
</evidence>
<dbReference type="PANTHER" id="PTHR23159">
    <property type="entry name" value="CENTROSOMAL PROTEIN 2"/>
    <property type="match status" value="1"/>
</dbReference>
<accession>A0A0S4IS23</accession>
<name>A0A0S4IS23_BODSA</name>
<gene>
    <name evidence="3" type="ORF">BSAL_04670</name>
</gene>
<organism evidence="3 4">
    <name type="scientific">Bodo saltans</name>
    <name type="common">Flagellated protozoan</name>
    <dbReference type="NCBI Taxonomy" id="75058"/>
    <lineage>
        <taxon>Eukaryota</taxon>
        <taxon>Discoba</taxon>
        <taxon>Euglenozoa</taxon>
        <taxon>Kinetoplastea</taxon>
        <taxon>Metakinetoplastina</taxon>
        <taxon>Eubodonida</taxon>
        <taxon>Bodonidae</taxon>
        <taxon>Bodo</taxon>
    </lineage>
</organism>